<feature type="binding site" evidence="16">
    <location>
        <position position="826"/>
    </location>
    <ligand>
        <name>ATP</name>
        <dbReference type="ChEBI" id="CHEBI:30616"/>
        <label>2</label>
    </ligand>
</feature>
<dbReference type="GO" id="GO:0046872">
    <property type="term" value="F:metal ion binding"/>
    <property type="evidence" value="ECO:0007669"/>
    <property type="project" value="UniProtKB-KW"/>
</dbReference>
<dbReference type="GO" id="GO:0004088">
    <property type="term" value="F:carbamoyl-phosphate synthase (glutamine-hydrolyzing) activity"/>
    <property type="evidence" value="ECO:0007669"/>
    <property type="project" value="UniProtKB-UniRule"/>
</dbReference>
<dbReference type="GO" id="GO:0004087">
    <property type="term" value="F:carbamoyl-phosphate synthase (ammonia) activity"/>
    <property type="evidence" value="ECO:0007669"/>
    <property type="project" value="UniProtKB-EC"/>
</dbReference>
<dbReference type="Proteomes" id="UP000198508">
    <property type="component" value="Unassembled WGS sequence"/>
</dbReference>
<feature type="domain" description="ATP-grasp" evidence="17">
    <location>
        <begin position="133"/>
        <end position="327"/>
    </location>
</feature>
<feature type="binding site" evidence="16">
    <location>
        <position position="298"/>
    </location>
    <ligand>
        <name>Mg(2+)</name>
        <dbReference type="ChEBI" id="CHEBI:18420"/>
        <label>2</label>
    </ligand>
</feature>
<feature type="binding site" evidence="16">
    <location>
        <position position="754"/>
    </location>
    <ligand>
        <name>ATP</name>
        <dbReference type="ChEBI" id="CHEBI:30616"/>
        <label>2</label>
    </ligand>
</feature>
<feature type="binding site" evidence="16">
    <location>
        <position position="284"/>
    </location>
    <ligand>
        <name>Mg(2+)</name>
        <dbReference type="ChEBI" id="CHEBI:18420"/>
        <label>1</label>
    </ligand>
</feature>
<feature type="binding site" evidence="16">
    <location>
        <position position="242"/>
    </location>
    <ligand>
        <name>ATP</name>
        <dbReference type="ChEBI" id="CHEBI:30616"/>
        <label>1</label>
    </ligand>
</feature>
<dbReference type="SMART" id="SM00851">
    <property type="entry name" value="MGS"/>
    <property type="match status" value="1"/>
</dbReference>
<dbReference type="Gene3D" id="3.30.470.20">
    <property type="entry name" value="ATP-grasp fold, B domain"/>
    <property type="match status" value="2"/>
</dbReference>
<evidence type="ECO:0000256" key="13">
    <source>
        <dbReference type="ARBA" id="ARBA00023211"/>
    </source>
</evidence>
<evidence type="ECO:0000256" key="12">
    <source>
        <dbReference type="ARBA" id="ARBA00022975"/>
    </source>
</evidence>
<dbReference type="SUPFAM" id="SSF52335">
    <property type="entry name" value="Methylglyoxal synthase-like"/>
    <property type="match status" value="1"/>
</dbReference>
<feature type="binding site" evidence="16">
    <location>
        <position position="298"/>
    </location>
    <ligand>
        <name>Mn(2+)</name>
        <dbReference type="ChEBI" id="CHEBI:29035"/>
        <label>2</label>
    </ligand>
</feature>
<dbReference type="HAMAP" id="MF_01210_B">
    <property type="entry name" value="CPSase_L_chain_B"/>
    <property type="match status" value="1"/>
</dbReference>
<dbReference type="InterPro" id="IPR058047">
    <property type="entry name" value="CPSase_preATP-grasp"/>
</dbReference>
<feature type="region of interest" description="Oligomerization domain" evidence="16">
    <location>
        <begin position="402"/>
        <end position="551"/>
    </location>
</feature>
<proteinExistence type="inferred from homology"/>
<keyword evidence="13" id="KW-0464">Manganese</keyword>
<comment type="catalytic activity">
    <reaction evidence="15 16">
        <text>hydrogencarbonate + L-glutamine + 2 ATP + H2O = carbamoyl phosphate + L-glutamate + 2 ADP + phosphate + 2 H(+)</text>
        <dbReference type="Rhea" id="RHEA:18633"/>
        <dbReference type="ChEBI" id="CHEBI:15377"/>
        <dbReference type="ChEBI" id="CHEBI:15378"/>
        <dbReference type="ChEBI" id="CHEBI:17544"/>
        <dbReference type="ChEBI" id="CHEBI:29985"/>
        <dbReference type="ChEBI" id="CHEBI:30616"/>
        <dbReference type="ChEBI" id="CHEBI:43474"/>
        <dbReference type="ChEBI" id="CHEBI:58228"/>
        <dbReference type="ChEBI" id="CHEBI:58359"/>
        <dbReference type="ChEBI" id="CHEBI:456216"/>
        <dbReference type="EC" id="6.3.5.5"/>
    </reaction>
</comment>
<keyword evidence="11" id="KW-0460">Magnesium</keyword>
<feature type="binding site" evidence="16">
    <location>
        <position position="838"/>
    </location>
    <ligand>
        <name>Mn(2+)</name>
        <dbReference type="ChEBI" id="CHEBI:29035"/>
        <label>3</label>
    </ligand>
</feature>
<evidence type="ECO:0000256" key="3">
    <source>
        <dbReference type="ARBA" id="ARBA00009799"/>
    </source>
</evidence>
<dbReference type="PROSITE" id="PS00867">
    <property type="entry name" value="CPSASE_2"/>
    <property type="match status" value="2"/>
</dbReference>
<feature type="binding site" evidence="16">
    <location>
        <position position="241"/>
    </location>
    <ligand>
        <name>ATP</name>
        <dbReference type="ChEBI" id="CHEBI:30616"/>
        <label>1</label>
    </ligand>
</feature>
<keyword evidence="12 16" id="KW-0665">Pyrimidine biosynthesis</keyword>
<dbReference type="SUPFAM" id="SSF52440">
    <property type="entry name" value="PreATP-grasp domain"/>
    <property type="match status" value="2"/>
</dbReference>
<evidence type="ECO:0000256" key="8">
    <source>
        <dbReference type="ARBA" id="ARBA00022737"/>
    </source>
</evidence>
<comment type="pathway">
    <text evidence="2 16">Amino-acid biosynthesis; L-arginine biosynthesis; carbamoyl phosphate from bicarbonate: step 1/1.</text>
</comment>
<feature type="region of interest" description="Allosteric domain" evidence="16">
    <location>
        <begin position="936"/>
        <end position="1072"/>
    </location>
</feature>
<feature type="binding site" evidence="16">
    <location>
        <position position="838"/>
    </location>
    <ligand>
        <name>Mg(2+)</name>
        <dbReference type="ChEBI" id="CHEBI:18420"/>
        <label>3</label>
    </ligand>
</feature>
<dbReference type="PROSITE" id="PS50975">
    <property type="entry name" value="ATP_GRASP"/>
    <property type="match status" value="2"/>
</dbReference>
<evidence type="ECO:0000256" key="7">
    <source>
        <dbReference type="ARBA" id="ARBA00022723"/>
    </source>
</evidence>
<dbReference type="GO" id="GO:0044205">
    <property type="term" value="P:'de novo' UMP biosynthetic process"/>
    <property type="evidence" value="ECO:0007669"/>
    <property type="project" value="UniProtKB-UniRule"/>
</dbReference>
<dbReference type="SMART" id="SM01096">
    <property type="entry name" value="CPSase_L_D3"/>
    <property type="match status" value="1"/>
</dbReference>
<feature type="binding site" evidence="16">
    <location>
        <position position="300"/>
    </location>
    <ligand>
        <name>Mn(2+)</name>
        <dbReference type="ChEBI" id="CHEBI:29035"/>
        <label>2</label>
    </ligand>
</feature>
<keyword evidence="4 16" id="KW-0055">Arginine biosynthesis</keyword>
<dbReference type="Pfam" id="PF02786">
    <property type="entry name" value="CPSase_L_D2"/>
    <property type="match status" value="2"/>
</dbReference>
<feature type="binding site" evidence="16">
    <location>
        <position position="298"/>
    </location>
    <ligand>
        <name>Mn(2+)</name>
        <dbReference type="ChEBI" id="CHEBI:29035"/>
        <label>1</label>
    </ligand>
</feature>
<evidence type="ECO:0000259" key="17">
    <source>
        <dbReference type="PROSITE" id="PS50975"/>
    </source>
</evidence>
<dbReference type="PRINTS" id="PR00098">
    <property type="entry name" value="CPSASE"/>
</dbReference>
<dbReference type="FunFam" id="3.30.470.20:FF:000026">
    <property type="entry name" value="Carbamoyl-phosphate synthase large chain"/>
    <property type="match status" value="1"/>
</dbReference>
<dbReference type="NCBIfam" id="NF003671">
    <property type="entry name" value="PRK05294.1"/>
    <property type="match status" value="1"/>
</dbReference>
<reference evidence="20" key="1">
    <citation type="submission" date="2016-10" db="EMBL/GenBank/DDBJ databases">
        <authorList>
            <person name="Varghese N."/>
            <person name="Submissions S."/>
        </authorList>
    </citation>
    <scope>NUCLEOTIDE SEQUENCE [LARGE SCALE GENOMIC DNA]</scope>
    <source>
        <strain evidence="20">NLAE-zl-G277</strain>
    </source>
</reference>
<dbReference type="FunFam" id="3.30.470.20:FF:000001">
    <property type="entry name" value="Carbamoyl-phosphate synthase large chain"/>
    <property type="match status" value="1"/>
</dbReference>
<comment type="caution">
    <text evidence="16">Lacks conserved residue(s) required for the propagation of feature annotation.</text>
</comment>
<dbReference type="InterPro" id="IPR011761">
    <property type="entry name" value="ATP-grasp"/>
</dbReference>
<evidence type="ECO:0000256" key="9">
    <source>
        <dbReference type="ARBA" id="ARBA00022741"/>
    </source>
</evidence>
<feature type="binding site" evidence="16">
    <location>
        <position position="243"/>
    </location>
    <ligand>
        <name>ATP</name>
        <dbReference type="ChEBI" id="CHEBI:30616"/>
        <label>1</label>
    </ligand>
</feature>
<name>A0A1I0JT96_9FIRM</name>
<evidence type="ECO:0000313" key="20">
    <source>
        <dbReference type="Proteomes" id="UP000198508"/>
    </source>
</evidence>
<dbReference type="PANTHER" id="PTHR11405:SF53">
    <property type="entry name" value="CARBAMOYL-PHOSPHATE SYNTHASE [AMMONIA], MITOCHONDRIAL"/>
    <property type="match status" value="1"/>
</dbReference>
<keyword evidence="9 16" id="KW-0547">Nucleotide-binding</keyword>
<dbReference type="Gene3D" id="3.40.50.20">
    <property type="match status" value="2"/>
</dbReference>
<feature type="binding site" evidence="16">
    <location>
        <position position="784"/>
    </location>
    <ligand>
        <name>ATP</name>
        <dbReference type="ChEBI" id="CHEBI:30616"/>
        <label>2</label>
    </ligand>
</feature>
<evidence type="ECO:0000256" key="10">
    <source>
        <dbReference type="ARBA" id="ARBA00022840"/>
    </source>
</evidence>
<comment type="similarity">
    <text evidence="3 16">Belongs to the CarB family.</text>
</comment>
<comment type="cofactor">
    <cofactor evidence="1">
        <name>Mn(2+)</name>
        <dbReference type="ChEBI" id="CHEBI:29035"/>
    </cofactor>
</comment>
<dbReference type="AlphaFoldDB" id="A0A1I0JT96"/>
<feature type="binding site" evidence="16">
    <location>
        <position position="713"/>
    </location>
    <ligand>
        <name>ATP</name>
        <dbReference type="ChEBI" id="CHEBI:30616"/>
        <label>2</label>
    </ligand>
</feature>
<keyword evidence="5 16" id="KW-0436">Ligase</keyword>
<feature type="binding site" evidence="16">
    <location>
        <position position="840"/>
    </location>
    <ligand>
        <name>Mn(2+)</name>
        <dbReference type="ChEBI" id="CHEBI:29035"/>
        <label>4</label>
    </ligand>
</feature>
<dbReference type="InterPro" id="IPR036914">
    <property type="entry name" value="MGS-like_dom_sf"/>
</dbReference>
<feature type="binding site" evidence="16">
    <location>
        <position position="176"/>
    </location>
    <ligand>
        <name>ATP</name>
        <dbReference type="ChEBI" id="CHEBI:30616"/>
        <label>1</label>
    </ligand>
</feature>
<feature type="binding site" evidence="16">
    <location>
        <position position="300"/>
    </location>
    <ligand>
        <name>Mg(2+)</name>
        <dbReference type="ChEBI" id="CHEBI:18420"/>
        <label>2</label>
    </ligand>
</feature>
<comment type="catalytic activity">
    <reaction evidence="14 16">
        <text>hydrogencarbonate + NH4(+) + 2 ATP = carbamoyl phosphate + 2 ADP + phosphate + 2 H(+)</text>
        <dbReference type="Rhea" id="RHEA:18029"/>
        <dbReference type="ChEBI" id="CHEBI:15378"/>
        <dbReference type="ChEBI" id="CHEBI:17544"/>
        <dbReference type="ChEBI" id="CHEBI:28938"/>
        <dbReference type="ChEBI" id="CHEBI:30616"/>
        <dbReference type="ChEBI" id="CHEBI:43474"/>
        <dbReference type="ChEBI" id="CHEBI:58228"/>
        <dbReference type="ChEBI" id="CHEBI:456216"/>
        <dbReference type="EC" id="6.3.4.16"/>
    </reaction>
</comment>
<dbReference type="SUPFAM" id="SSF48108">
    <property type="entry name" value="Carbamoyl phosphate synthetase, large subunit connection domain"/>
    <property type="match status" value="1"/>
</dbReference>
<feature type="binding site" evidence="16">
    <location>
        <position position="783"/>
    </location>
    <ligand>
        <name>ATP</name>
        <dbReference type="ChEBI" id="CHEBI:30616"/>
        <label>2</label>
    </ligand>
</feature>
<dbReference type="NCBIfam" id="NF009455">
    <property type="entry name" value="PRK12815.1"/>
    <property type="match status" value="1"/>
</dbReference>
<comment type="function">
    <text evidence="16">Large subunit of the glutamine-dependent carbamoyl phosphate synthetase (CPSase). CPSase catalyzes the formation of carbamoyl phosphate from the ammonia moiety of glutamine, carbonate, and phosphate donated by ATP, constituting the first step of 2 biosynthetic pathways, one leading to arginine and/or urea and the other to pyrimidine nucleotides. The large subunit (synthetase) binds the substrates ammonia (free or transferred from glutamine from the small subunit), hydrogencarbonate and ATP and carries out an ATP-coupled ligase reaction, activating hydrogencarbonate by forming carboxy phosphate which reacts with ammonia to form carbamoyl phosphate.</text>
</comment>
<dbReference type="Pfam" id="PF02787">
    <property type="entry name" value="CPSase_L_D3"/>
    <property type="match status" value="1"/>
</dbReference>
<feature type="binding site" evidence="16">
    <location>
        <position position="284"/>
    </location>
    <ligand>
        <name>ATP</name>
        <dbReference type="ChEBI" id="CHEBI:30616"/>
        <label>1</label>
    </ligand>
</feature>
<feature type="binding site" evidence="16">
    <location>
        <position position="215"/>
    </location>
    <ligand>
        <name>ATP</name>
        <dbReference type="ChEBI" id="CHEBI:30616"/>
        <label>1</label>
    </ligand>
</feature>
<feature type="binding site" evidence="16">
    <location>
        <position position="752"/>
    </location>
    <ligand>
        <name>ATP</name>
        <dbReference type="ChEBI" id="CHEBI:30616"/>
        <label>2</label>
    </ligand>
</feature>
<dbReference type="PANTHER" id="PTHR11405">
    <property type="entry name" value="CARBAMOYLTRANSFERASE FAMILY MEMBER"/>
    <property type="match status" value="1"/>
</dbReference>
<feature type="binding site" evidence="16">
    <location>
        <position position="786"/>
    </location>
    <ligand>
        <name>ATP</name>
        <dbReference type="ChEBI" id="CHEBI:30616"/>
        <label>2</label>
    </ligand>
</feature>
<accession>A0A1I0JT96</accession>
<gene>
    <name evidence="16" type="primary">carB</name>
    <name evidence="19" type="ORF">SAMN05216313_13461</name>
</gene>
<dbReference type="InterPro" id="IPR011607">
    <property type="entry name" value="MGS-like_dom"/>
</dbReference>
<evidence type="ECO:0000256" key="16">
    <source>
        <dbReference type="HAMAP-Rule" id="MF_01210"/>
    </source>
</evidence>
<evidence type="ECO:0000256" key="2">
    <source>
        <dbReference type="ARBA" id="ARBA00005077"/>
    </source>
</evidence>
<dbReference type="GO" id="GO:0005524">
    <property type="term" value="F:ATP binding"/>
    <property type="evidence" value="ECO:0007669"/>
    <property type="project" value="UniProtKB-UniRule"/>
</dbReference>
<sequence length="1072" mass="117968">MPKNPDIKKVLVLGSGPIIIGQAAEFDYAGTQACRSLKEEGVEVVLLNSNPATIMTDKDIADRVYIEPLTVEVVEQLILKEKPDSVLPTLGGQAGLNLAMELEDAGFLKEHGVRLIGTTALTIKKAEDREMFKETMEKIGEPVAPSDIVEDVRRGLEIAEQIGYPVVLRPAYTLGGSGGGIAHNPEQCAEILENGLRLSRVGQVLVERCIAGWKEIEYEVMRDGAGNVITVCNMENIDPVGVHTGDSIVVAPSQTLGDKEYQMLRTSALNIISELGITGGCNVQYALNPDSFEYCVIEVNPRVSRSSALASKATGYPIAKVAAKIALGYTLDEIKNAVTKKTYASFEPMLDYCVVKMPRLPFDKFISAKRALGTQMKATGEVMSICTNFEGGLMKAIRSLEQHVDCLLSYDFTDLDDSSLREELSRVDDMRIWRIAEALRRGFTYEEIHEITRIDVWFIDKLAILVEMENELKAVGRGEKELTTELLAEAKRIEFPDNVIARLTGISQDQVKKQRYDNDIRAAYKMVDTCAAEFAAETPYYYSCFGSYNEAEQTNGRKKVLVLGSGPIRIGQGIEFDFCSVHSTWAFSKEGYETIIINNNPETVSTDFDIADKLYFEPLTPEDVESIVDIEKPDGAVVQFGGQTAIKLTEALMKMGVPILGTAAEDVDAAEDRERFDAILEQCNIPRPAGHTVFTAEEAKKAANDLGYPVLVRPSYVLGGQGMQIAICDEDIDEFIGIINQIAQEHPILVDKYIMGKEIEVDAICDGTDILIPGIMQHIERTGIHSGDSISVYPAQDITQKNVDTLVEYTEKLARALHVKGMINIQFIVDGDDVYIIEVNPRSSRTVPYISKVTGIPIVPLATQIICGHTIRELGYTPGLQPAADYIAIKMPVFSFEKIRGADISLGPEMKSTGECLGIAKTFNEALYKAFEGAGIRLPKYRKMIMSVRHSEQQEAVDIARRFAAVGYQIFATRGTARTLKANGVKAYEIRKIEQESPNVLDLVLGHQIDLIIDIPPQGAERSHDGFIIRRNAIETGVHVLTSLDTAAALATSLENRAKELTLIDIATVKNA</sequence>
<feature type="domain" description="ATP-grasp" evidence="17">
    <location>
        <begin position="677"/>
        <end position="867"/>
    </location>
</feature>
<dbReference type="GO" id="GO:0006526">
    <property type="term" value="P:L-arginine biosynthetic process"/>
    <property type="evidence" value="ECO:0007669"/>
    <property type="project" value="UniProtKB-UniRule"/>
</dbReference>
<keyword evidence="7" id="KW-0479">Metal-binding</keyword>
<feature type="binding site" evidence="16">
    <location>
        <position position="169"/>
    </location>
    <ligand>
        <name>ATP</name>
        <dbReference type="ChEBI" id="CHEBI:30616"/>
        <label>1</label>
    </ligand>
</feature>
<evidence type="ECO:0000256" key="15">
    <source>
        <dbReference type="ARBA" id="ARBA00048816"/>
    </source>
</evidence>
<feature type="region of interest" description="Carboxyphosphate synthetic domain" evidence="16">
    <location>
        <begin position="1"/>
        <end position="401"/>
    </location>
</feature>
<dbReference type="Gene3D" id="3.30.1490.20">
    <property type="entry name" value="ATP-grasp fold, A domain"/>
    <property type="match status" value="1"/>
</dbReference>
<evidence type="ECO:0000259" key="18">
    <source>
        <dbReference type="PROSITE" id="PS51855"/>
    </source>
</evidence>
<feature type="binding site" evidence="16">
    <location>
        <position position="838"/>
    </location>
    <ligand>
        <name>ATP</name>
        <dbReference type="ChEBI" id="CHEBI:30616"/>
        <label>2</label>
    </ligand>
</feature>
<feature type="binding site" evidence="16">
    <location>
        <position position="284"/>
    </location>
    <ligand>
        <name>Mn(2+)</name>
        <dbReference type="ChEBI" id="CHEBI:29035"/>
        <label>1</label>
    </ligand>
</feature>
<evidence type="ECO:0000256" key="4">
    <source>
        <dbReference type="ARBA" id="ARBA00022571"/>
    </source>
</evidence>
<dbReference type="SMART" id="SM01209">
    <property type="entry name" value="GARS_A"/>
    <property type="match status" value="1"/>
</dbReference>
<evidence type="ECO:0000256" key="11">
    <source>
        <dbReference type="ARBA" id="ARBA00022842"/>
    </source>
</evidence>
<dbReference type="GeneID" id="93279969"/>
<dbReference type="Gene3D" id="1.10.1030.10">
    <property type="entry name" value="Carbamoyl-phosphate synthetase, large subunit oligomerisation domain"/>
    <property type="match status" value="1"/>
</dbReference>
<dbReference type="FunFam" id="1.10.1030.10:FF:000002">
    <property type="entry name" value="Carbamoyl-phosphate synthase large chain"/>
    <property type="match status" value="1"/>
</dbReference>
<protein>
    <recommendedName>
        <fullName evidence="16">Carbamoyl phosphate synthase large chain</fullName>
        <ecNumber evidence="16">6.3.4.16</ecNumber>
        <ecNumber evidence="16">6.3.5.5</ecNumber>
    </recommendedName>
    <alternativeName>
        <fullName evidence="16">Carbamoyl phosphate synthetase ammonia chain</fullName>
    </alternativeName>
</protein>
<dbReference type="GO" id="GO:0006541">
    <property type="term" value="P:glutamine metabolic process"/>
    <property type="evidence" value="ECO:0007669"/>
    <property type="project" value="TreeGrafter"/>
</dbReference>
<feature type="binding site" evidence="16">
    <location>
        <position position="785"/>
    </location>
    <ligand>
        <name>ATP</name>
        <dbReference type="ChEBI" id="CHEBI:30616"/>
        <label>2</label>
    </ligand>
</feature>
<dbReference type="EC" id="6.3.5.5" evidence="16"/>
<dbReference type="PROSITE" id="PS51855">
    <property type="entry name" value="MGS"/>
    <property type="match status" value="1"/>
</dbReference>
<dbReference type="EC" id="6.3.4.16" evidence="16"/>
<feature type="binding site" evidence="16">
    <location>
        <position position="840"/>
    </location>
    <ligand>
        <name>Mg(2+)</name>
        <dbReference type="ChEBI" id="CHEBI:18420"/>
        <label>4</label>
    </ligand>
</feature>
<feature type="binding site" evidence="16">
    <location>
        <position position="838"/>
    </location>
    <ligand>
        <name>Mg(2+)</name>
        <dbReference type="ChEBI" id="CHEBI:18420"/>
        <label>4</label>
    </ligand>
</feature>
<keyword evidence="6 16" id="KW-0028">Amino-acid biosynthesis</keyword>
<keyword evidence="10 16" id="KW-0067">ATP-binding</keyword>
<comment type="domain">
    <text evidence="16">The large subunit is composed of 2 ATP-grasp domains that are involved in binding the 2 ATP molecules needed for carbamoyl phosphate synthesis. The N-terminal ATP-grasp domain (referred to as the carboxyphosphate synthetic component) catalyzes the ATP-dependent phosphorylation of hydrogencarbonate to carboxyphosphate and the subsequent nucleophilic attack by ammonia to form a carbamate intermediate. The C-terminal ATP-grasp domain (referred to as the carbamoyl phosphate synthetic component) then catalyzes the phosphorylation of carbamate with the second ATP to form the end product carbamoyl phosphate. The reactive and unstable enzyme intermediates are sequentially channeled from one active site to the next through the interior of the protein over a distance of at least 96 A.</text>
</comment>
<evidence type="ECO:0000313" key="19">
    <source>
        <dbReference type="EMBL" id="SEU13235.1"/>
    </source>
</evidence>
<organism evidence="19 20">
    <name type="scientific">Enterocloster lavalensis</name>
    <dbReference type="NCBI Taxonomy" id="460384"/>
    <lineage>
        <taxon>Bacteria</taxon>
        <taxon>Bacillati</taxon>
        <taxon>Bacillota</taxon>
        <taxon>Clostridia</taxon>
        <taxon>Lachnospirales</taxon>
        <taxon>Lachnospiraceae</taxon>
        <taxon>Enterocloster</taxon>
    </lineage>
</organism>
<dbReference type="InterPro" id="IPR013815">
    <property type="entry name" value="ATP_grasp_subdomain_1"/>
</dbReference>
<feature type="binding site" evidence="16">
    <location>
        <position position="758"/>
    </location>
    <ligand>
        <name>ATP</name>
        <dbReference type="ChEBI" id="CHEBI:30616"/>
        <label>2</label>
    </ligand>
</feature>
<dbReference type="GO" id="GO:0005737">
    <property type="term" value="C:cytoplasm"/>
    <property type="evidence" value="ECO:0007669"/>
    <property type="project" value="TreeGrafter"/>
</dbReference>
<comment type="pathway">
    <text evidence="16">Pyrimidine metabolism; UMP biosynthesis via de novo pathway; (S)-dihydroorotate from bicarbonate: step 1/3.</text>
</comment>
<dbReference type="InterPro" id="IPR005483">
    <property type="entry name" value="CPSase_dom"/>
</dbReference>
<dbReference type="InterPro" id="IPR005480">
    <property type="entry name" value="CPSase_lsu_oligo"/>
</dbReference>
<feature type="binding site" evidence="16">
    <location>
        <position position="826"/>
    </location>
    <ligand>
        <name>Mn(2+)</name>
        <dbReference type="ChEBI" id="CHEBI:29035"/>
        <label>3</label>
    </ligand>
</feature>
<dbReference type="UniPathway" id="UPA00068">
    <property type="reaction ID" value="UER00171"/>
</dbReference>
<feature type="binding site" evidence="16">
    <location>
        <position position="208"/>
    </location>
    <ligand>
        <name>ATP</name>
        <dbReference type="ChEBI" id="CHEBI:30616"/>
        <label>1</label>
    </ligand>
</feature>
<feature type="binding site" evidence="16">
    <location>
        <position position="826"/>
    </location>
    <ligand>
        <name>Mg(2+)</name>
        <dbReference type="ChEBI" id="CHEBI:18420"/>
        <label>3</label>
    </ligand>
</feature>
<evidence type="ECO:0000256" key="14">
    <source>
        <dbReference type="ARBA" id="ARBA00047359"/>
    </source>
</evidence>
<feature type="domain" description="MGS-like" evidence="18">
    <location>
        <begin position="936"/>
        <end position="1072"/>
    </location>
</feature>
<evidence type="ECO:0000256" key="1">
    <source>
        <dbReference type="ARBA" id="ARBA00001936"/>
    </source>
</evidence>
<evidence type="ECO:0000256" key="6">
    <source>
        <dbReference type="ARBA" id="ARBA00022605"/>
    </source>
</evidence>
<feature type="binding site" evidence="16">
    <location>
        <position position="298"/>
    </location>
    <ligand>
        <name>ATP</name>
        <dbReference type="ChEBI" id="CHEBI:30616"/>
        <label>1</label>
    </ligand>
</feature>
<dbReference type="EMBL" id="FOIM01000034">
    <property type="protein sequence ID" value="SEU13235.1"/>
    <property type="molecule type" value="Genomic_DNA"/>
</dbReference>
<dbReference type="RefSeq" id="WP_092369868.1">
    <property type="nucleotide sequence ID" value="NZ_DAINWJ010000255.1"/>
</dbReference>
<dbReference type="UniPathway" id="UPA00070">
    <property type="reaction ID" value="UER00115"/>
</dbReference>
<dbReference type="InterPro" id="IPR005479">
    <property type="entry name" value="CPAse_ATP-bd"/>
</dbReference>
<dbReference type="SUPFAM" id="SSF56059">
    <property type="entry name" value="Glutathione synthetase ATP-binding domain-like"/>
    <property type="match status" value="2"/>
</dbReference>
<dbReference type="Pfam" id="PF25596">
    <property type="entry name" value="CPSase_L_D1"/>
    <property type="match status" value="2"/>
</dbReference>
<dbReference type="Gene3D" id="3.40.50.1380">
    <property type="entry name" value="Methylglyoxal synthase-like domain"/>
    <property type="match status" value="1"/>
</dbReference>
<evidence type="ECO:0000256" key="5">
    <source>
        <dbReference type="ARBA" id="ARBA00022598"/>
    </source>
</evidence>
<dbReference type="STRING" id="460384.SAMN05216313_13461"/>
<comment type="subunit">
    <text evidence="16">Composed of two chains; the small (or glutamine) chain promotes the hydrolysis of glutamine to ammonia, which is used by the large (or ammonia) chain to synthesize carbamoyl phosphate. Tetramer of heterodimers (alpha,beta)4.</text>
</comment>
<dbReference type="NCBIfam" id="TIGR01369">
    <property type="entry name" value="CPSaseII_lrg"/>
    <property type="match status" value="1"/>
</dbReference>
<feature type="binding site" evidence="16">
    <location>
        <position position="838"/>
    </location>
    <ligand>
        <name>Mn(2+)</name>
        <dbReference type="ChEBI" id="CHEBI:29035"/>
        <label>4</label>
    </ligand>
</feature>
<dbReference type="InterPro" id="IPR036897">
    <property type="entry name" value="CarbamoylP_synth_lsu_oligo_sf"/>
</dbReference>
<dbReference type="PROSITE" id="PS00866">
    <property type="entry name" value="CPSASE_1"/>
    <property type="match status" value="2"/>
</dbReference>
<feature type="binding site" evidence="16">
    <location>
        <position position="175"/>
    </location>
    <ligand>
        <name>ATP</name>
        <dbReference type="ChEBI" id="CHEBI:30616"/>
        <label>1</label>
    </ligand>
</feature>
<dbReference type="InterPro" id="IPR006275">
    <property type="entry name" value="CPSase_lsu"/>
</dbReference>
<keyword evidence="8 16" id="KW-0677">Repeat</keyword>
<dbReference type="FunFam" id="3.40.50.20:FF:000001">
    <property type="entry name" value="Carbamoyl-phosphate synthase large chain"/>
    <property type="match status" value="2"/>
</dbReference>
<comment type="cofactor">
    <cofactor evidence="16">
        <name>Mg(2+)</name>
        <dbReference type="ChEBI" id="CHEBI:18420"/>
    </cofactor>
    <cofactor evidence="16">
        <name>Mn(2+)</name>
        <dbReference type="ChEBI" id="CHEBI:29035"/>
    </cofactor>
    <text evidence="16">Binds 4 Mg(2+) or Mn(2+) ions per subunit.</text>
</comment>
<feature type="binding site" evidence="16">
    <location>
        <position position="129"/>
    </location>
    <ligand>
        <name>ATP</name>
        <dbReference type="ChEBI" id="CHEBI:30616"/>
        <label>1</label>
    </ligand>
</feature>
<feature type="binding site" evidence="16">
    <location>
        <position position="210"/>
    </location>
    <ligand>
        <name>ATP</name>
        <dbReference type="ChEBI" id="CHEBI:30616"/>
        <label>1</label>
    </ligand>
</feature>
<feature type="binding site" evidence="16">
    <location>
        <position position="298"/>
    </location>
    <ligand>
        <name>Mg(2+)</name>
        <dbReference type="ChEBI" id="CHEBI:18420"/>
        <label>1</label>
    </ligand>
</feature>
<dbReference type="InterPro" id="IPR016185">
    <property type="entry name" value="PreATP-grasp_dom_sf"/>
</dbReference>
<dbReference type="Pfam" id="PF02142">
    <property type="entry name" value="MGS"/>
    <property type="match status" value="1"/>
</dbReference>
<keyword evidence="20" id="KW-1185">Reference proteome</keyword>